<reference evidence="4" key="1">
    <citation type="journal article" date="2019" name="Curr. Biol.">
        <title>Genome Sequence of Striga asiatica Provides Insight into the Evolution of Plant Parasitism.</title>
        <authorList>
            <person name="Yoshida S."/>
            <person name="Kim S."/>
            <person name="Wafula E.K."/>
            <person name="Tanskanen J."/>
            <person name="Kim Y.M."/>
            <person name="Honaas L."/>
            <person name="Yang Z."/>
            <person name="Spallek T."/>
            <person name="Conn C.E."/>
            <person name="Ichihashi Y."/>
            <person name="Cheong K."/>
            <person name="Cui S."/>
            <person name="Der J.P."/>
            <person name="Gundlach H."/>
            <person name="Jiao Y."/>
            <person name="Hori C."/>
            <person name="Ishida J.K."/>
            <person name="Kasahara H."/>
            <person name="Kiba T."/>
            <person name="Kim M.S."/>
            <person name="Koo N."/>
            <person name="Laohavisit A."/>
            <person name="Lee Y.H."/>
            <person name="Lumba S."/>
            <person name="McCourt P."/>
            <person name="Mortimer J.C."/>
            <person name="Mutuku J.M."/>
            <person name="Nomura T."/>
            <person name="Sasaki-Sekimoto Y."/>
            <person name="Seto Y."/>
            <person name="Wang Y."/>
            <person name="Wakatake T."/>
            <person name="Sakakibara H."/>
            <person name="Demura T."/>
            <person name="Yamaguchi S."/>
            <person name="Yoneyama K."/>
            <person name="Manabe R.I."/>
            <person name="Nelson D.C."/>
            <person name="Schulman A.H."/>
            <person name="Timko M.P."/>
            <person name="dePamphilis C.W."/>
            <person name="Choi D."/>
            <person name="Shirasu K."/>
        </authorList>
    </citation>
    <scope>NUCLEOTIDE SEQUENCE [LARGE SCALE GENOMIC DNA]</scope>
    <source>
        <strain evidence="4">cv. UVA1</strain>
    </source>
</reference>
<dbReference type="EMBL" id="BKCP01004361">
    <property type="protein sequence ID" value="GER30564.1"/>
    <property type="molecule type" value="Genomic_DNA"/>
</dbReference>
<keyword evidence="1" id="KW-0175">Coiled coil</keyword>
<feature type="transmembrane region" description="Helical" evidence="2">
    <location>
        <begin position="78"/>
        <end position="97"/>
    </location>
</feature>
<feature type="coiled-coil region" evidence="1">
    <location>
        <begin position="15"/>
        <end position="42"/>
    </location>
</feature>
<evidence type="ECO:0000313" key="3">
    <source>
        <dbReference type="EMBL" id="GER30564.1"/>
    </source>
</evidence>
<evidence type="ECO:0000256" key="1">
    <source>
        <dbReference type="SAM" id="Coils"/>
    </source>
</evidence>
<protein>
    <submittedName>
        <fullName evidence="3">Signal peptidase complex catalytic subunit SEC11</fullName>
    </submittedName>
</protein>
<keyword evidence="2" id="KW-0812">Transmembrane</keyword>
<comment type="caution">
    <text evidence="3">The sequence shown here is derived from an EMBL/GenBank/DDBJ whole genome shotgun (WGS) entry which is preliminary data.</text>
</comment>
<dbReference type="Proteomes" id="UP000325081">
    <property type="component" value="Unassembled WGS sequence"/>
</dbReference>
<proteinExistence type="predicted"/>
<sequence>MVAEIGNYGSLVDGVQERERKRKQAEVEVRRELEDRERRERERDDGEKHEMGCDRDWELNFCREGDPAERRTGDRERYAWTFAAFIFYVTPIVVVGLRKGMIISSALIIWKTLVCITGSESLVVVLFESMESGFARWIVENPLL</sequence>
<keyword evidence="2" id="KW-1133">Transmembrane helix</keyword>
<organism evidence="3 4">
    <name type="scientific">Striga asiatica</name>
    <name type="common">Asiatic witchweed</name>
    <name type="synonym">Buchnera asiatica</name>
    <dbReference type="NCBI Taxonomy" id="4170"/>
    <lineage>
        <taxon>Eukaryota</taxon>
        <taxon>Viridiplantae</taxon>
        <taxon>Streptophyta</taxon>
        <taxon>Embryophyta</taxon>
        <taxon>Tracheophyta</taxon>
        <taxon>Spermatophyta</taxon>
        <taxon>Magnoliopsida</taxon>
        <taxon>eudicotyledons</taxon>
        <taxon>Gunneridae</taxon>
        <taxon>Pentapetalae</taxon>
        <taxon>asterids</taxon>
        <taxon>lamiids</taxon>
        <taxon>Lamiales</taxon>
        <taxon>Orobanchaceae</taxon>
        <taxon>Buchnereae</taxon>
        <taxon>Striga</taxon>
    </lineage>
</organism>
<accession>A0A5A7PD56</accession>
<keyword evidence="4" id="KW-1185">Reference proteome</keyword>
<evidence type="ECO:0000256" key="2">
    <source>
        <dbReference type="SAM" id="Phobius"/>
    </source>
</evidence>
<keyword evidence="2" id="KW-0472">Membrane</keyword>
<name>A0A5A7PD56_STRAF</name>
<feature type="transmembrane region" description="Helical" evidence="2">
    <location>
        <begin position="103"/>
        <end position="127"/>
    </location>
</feature>
<dbReference type="OrthoDB" id="10257561at2759"/>
<evidence type="ECO:0000313" key="4">
    <source>
        <dbReference type="Proteomes" id="UP000325081"/>
    </source>
</evidence>
<dbReference type="AlphaFoldDB" id="A0A5A7PD56"/>
<gene>
    <name evidence="3" type="ORF">STAS_06510</name>
</gene>